<feature type="region of interest" description="Disordered" evidence="2">
    <location>
        <begin position="88"/>
        <end position="157"/>
    </location>
</feature>
<dbReference type="GO" id="GO:0005813">
    <property type="term" value="C:centrosome"/>
    <property type="evidence" value="ECO:0007669"/>
    <property type="project" value="TreeGrafter"/>
</dbReference>
<dbReference type="GO" id="GO:0007099">
    <property type="term" value="P:centriole replication"/>
    <property type="evidence" value="ECO:0007669"/>
    <property type="project" value="InterPro"/>
</dbReference>
<organism evidence="3 4">
    <name type="scientific">Frankliniella occidentalis</name>
    <name type="common">Western flower thrips</name>
    <name type="synonym">Euthrips occidentalis</name>
    <dbReference type="NCBI Taxonomy" id="133901"/>
    <lineage>
        <taxon>Eukaryota</taxon>
        <taxon>Metazoa</taxon>
        <taxon>Ecdysozoa</taxon>
        <taxon>Arthropoda</taxon>
        <taxon>Hexapoda</taxon>
        <taxon>Insecta</taxon>
        <taxon>Pterygota</taxon>
        <taxon>Neoptera</taxon>
        <taxon>Paraneoptera</taxon>
        <taxon>Thysanoptera</taxon>
        <taxon>Terebrantia</taxon>
        <taxon>Thripoidea</taxon>
        <taxon>Thripidae</taxon>
        <taxon>Frankliniella</taxon>
    </lineage>
</organism>
<evidence type="ECO:0000313" key="3">
    <source>
        <dbReference type="Proteomes" id="UP000504606"/>
    </source>
</evidence>
<dbReference type="PANTHER" id="PTHR34439">
    <property type="entry name" value="CENTROBIN"/>
    <property type="match status" value="1"/>
</dbReference>
<dbReference type="GeneID" id="113202598"/>
<dbReference type="GO" id="GO:0005814">
    <property type="term" value="C:centriole"/>
    <property type="evidence" value="ECO:0007669"/>
    <property type="project" value="TreeGrafter"/>
</dbReference>
<feature type="compositionally biased region" description="Polar residues" evidence="2">
    <location>
        <begin position="88"/>
        <end position="105"/>
    </location>
</feature>
<dbReference type="Proteomes" id="UP000504606">
    <property type="component" value="Unplaced"/>
</dbReference>
<accession>A0A6J1S0F3</accession>
<dbReference type="AlphaFoldDB" id="A0A6J1S0F3"/>
<gene>
    <name evidence="4" type="primary">LOC113202598</name>
</gene>
<dbReference type="PANTHER" id="PTHR34439:SF1">
    <property type="entry name" value="CENTROBIN"/>
    <property type="match status" value="1"/>
</dbReference>
<feature type="compositionally biased region" description="Low complexity" evidence="2">
    <location>
        <begin position="803"/>
        <end position="819"/>
    </location>
</feature>
<dbReference type="GO" id="GO:1902410">
    <property type="term" value="P:mitotic cytokinetic process"/>
    <property type="evidence" value="ECO:0007669"/>
    <property type="project" value="TreeGrafter"/>
</dbReference>
<proteinExistence type="predicted"/>
<feature type="region of interest" description="Disordered" evidence="2">
    <location>
        <begin position="598"/>
        <end position="622"/>
    </location>
</feature>
<feature type="coiled-coil region" evidence="1">
    <location>
        <begin position="708"/>
        <end position="749"/>
    </location>
</feature>
<evidence type="ECO:0000313" key="4">
    <source>
        <dbReference type="RefSeq" id="XP_026272685.1"/>
    </source>
</evidence>
<dbReference type="GO" id="GO:1902017">
    <property type="term" value="P:regulation of cilium assembly"/>
    <property type="evidence" value="ECO:0007669"/>
    <property type="project" value="InterPro"/>
</dbReference>
<keyword evidence="1" id="KW-0175">Coiled coil</keyword>
<feature type="compositionally biased region" description="Low complexity" evidence="2">
    <location>
        <begin position="148"/>
        <end position="157"/>
    </location>
</feature>
<dbReference type="RefSeq" id="XP_026272685.1">
    <property type="nucleotide sequence ID" value="XM_026416900.2"/>
</dbReference>
<feature type="region of interest" description="Disordered" evidence="2">
    <location>
        <begin position="803"/>
        <end position="896"/>
    </location>
</feature>
<keyword evidence="3" id="KW-1185">Reference proteome</keyword>
<dbReference type="InterPro" id="IPR038923">
    <property type="entry name" value="Centrobin"/>
</dbReference>
<sequence length="896" mass="101245">MSDSDDTEILLLIPPDFFLVNSSDDESVSNIDSVVERTVVNDLISHVNELENRVAQIERKDPSSLKLNDSASSLNSSCSSNFMNTEMNPSSRYLGSNSSLNTSPSRRVARFNSLPPTPSSSSYRSLAQSASPSRTWGRNHISPSKVTSRSNRNLSDSSLENIGREKLKEKELLSEVDLFLDGLKRDAIASRGYKEKELVAGGLPPSPNKRDTADGVARLQLDEVDRLLKEVEAEQKNIEARLSTHDAPEVRRIVKKPGDDIGSIPDLGFGVRDQWKDVDKFLETERKDRNQKNESYKQPVYEPVVTTRKQYRLGDNIESIPDLGYGVREAWSSGGSTLKEPRPSDREPVREAAVQFEVAHQSEGSPLPKQSPKVFASRRKLDLDFPARQKTSIDDLGERETATSLDSFSSGADQTGGVRNKRDIVPPAIVEHKEDSGPPKPLLSLAELWSDGEKPVIKSVGDTKLLQKYEEERCRRQHCEHLVQALQTKLLESQQKLAVALQVDSDKDAAIAKLQSAWNSLANHWRTVEDQRHLLTKQLQDQKLGSENQLKQMKEDHTKLVELQSAMDAATKSLSSHEADIAILEEEKSALQTRLKEEKARLDTQQNTRDKMRSELEEVKKRERNLQSELKKTSEQIEMMKTELHEFYQAQLERVVRDKLKEFQGQLDTAEATLQRELESRERSVAQLAARQLQHVTEKHKVEVSLLEQKHSEELRLMQLQLAKASRQIQDQEKRLAAYEKRSSSLAERLHGVMENQWREALNILSSSPNDSNGQPDASAIKADKSSQAWNEKVKDTAWMLVQQQQQQKNSQSQCSSRSSVDETPFSRDGQITHRNATPVQQQQPGQAEESEELRRYIKMLLDRAPGNPVTSTPEEPQQGLKPNVSNTLQLKPPWK</sequence>
<dbReference type="GO" id="GO:0051299">
    <property type="term" value="P:centrosome separation"/>
    <property type="evidence" value="ECO:0007669"/>
    <property type="project" value="TreeGrafter"/>
</dbReference>
<feature type="region of interest" description="Disordered" evidence="2">
    <location>
        <begin position="390"/>
        <end position="420"/>
    </location>
</feature>
<evidence type="ECO:0000256" key="2">
    <source>
        <dbReference type="SAM" id="MobiDB-lite"/>
    </source>
</evidence>
<feature type="region of interest" description="Disordered" evidence="2">
    <location>
        <begin position="765"/>
        <end position="789"/>
    </location>
</feature>
<feature type="compositionally biased region" description="Polar residues" evidence="2">
    <location>
        <begin position="402"/>
        <end position="413"/>
    </location>
</feature>
<feature type="compositionally biased region" description="Polar residues" evidence="2">
    <location>
        <begin position="765"/>
        <end position="776"/>
    </location>
</feature>
<protein>
    <submittedName>
        <fullName evidence="4">Centrobin isoform X2</fullName>
    </submittedName>
</protein>
<feature type="compositionally biased region" description="Polar residues" evidence="2">
    <location>
        <begin position="833"/>
        <end position="846"/>
    </location>
</feature>
<feature type="compositionally biased region" description="Low complexity" evidence="2">
    <location>
        <begin position="119"/>
        <end position="133"/>
    </location>
</feature>
<name>A0A6J1S0F3_FRAOC</name>
<feature type="compositionally biased region" description="Basic and acidic residues" evidence="2">
    <location>
        <begin position="390"/>
        <end position="401"/>
    </location>
</feature>
<evidence type="ECO:0000256" key="1">
    <source>
        <dbReference type="SAM" id="Coils"/>
    </source>
</evidence>
<reference evidence="4" key="1">
    <citation type="submission" date="2025-08" db="UniProtKB">
        <authorList>
            <consortium name="RefSeq"/>
        </authorList>
    </citation>
    <scope>IDENTIFICATION</scope>
    <source>
        <tissue evidence="4">Whole organism</tissue>
    </source>
</reference>